<reference evidence="1" key="1">
    <citation type="submission" date="2018-05" db="EMBL/GenBank/DDBJ databases">
        <authorList>
            <person name="Lanie J.A."/>
            <person name="Ng W.-L."/>
            <person name="Kazmierczak K.M."/>
            <person name="Andrzejewski T.M."/>
            <person name="Davidsen T.M."/>
            <person name="Wayne K.J."/>
            <person name="Tettelin H."/>
            <person name="Glass J.I."/>
            <person name="Rusch D."/>
            <person name="Podicherti R."/>
            <person name="Tsui H.-C.T."/>
            <person name="Winkler M.E."/>
        </authorList>
    </citation>
    <scope>NUCLEOTIDE SEQUENCE</scope>
</reference>
<organism evidence="1">
    <name type="scientific">marine metagenome</name>
    <dbReference type="NCBI Taxonomy" id="408172"/>
    <lineage>
        <taxon>unclassified sequences</taxon>
        <taxon>metagenomes</taxon>
        <taxon>ecological metagenomes</taxon>
    </lineage>
</organism>
<proteinExistence type="predicted"/>
<evidence type="ECO:0000313" key="1">
    <source>
        <dbReference type="EMBL" id="SVB90743.1"/>
    </source>
</evidence>
<dbReference type="AlphaFoldDB" id="A0A382HVU0"/>
<dbReference type="EMBL" id="UINC01063278">
    <property type="protein sequence ID" value="SVB90743.1"/>
    <property type="molecule type" value="Genomic_DNA"/>
</dbReference>
<protein>
    <submittedName>
        <fullName evidence="1">Uncharacterized protein</fullName>
    </submittedName>
</protein>
<gene>
    <name evidence="1" type="ORF">METZ01_LOCUS243597</name>
</gene>
<name>A0A382HVU0_9ZZZZ</name>
<sequence length="27" mass="3313">MSNESRHCVIDWVGWGDWIYFHLLFSN</sequence>
<accession>A0A382HVU0</accession>